<gene>
    <name evidence="2" type="ORF">ACFPMF_24375</name>
</gene>
<feature type="domain" description="Metallo-beta-lactamase" evidence="1">
    <location>
        <begin position="32"/>
        <end position="219"/>
    </location>
</feature>
<dbReference type="SUPFAM" id="SSF56281">
    <property type="entry name" value="Metallo-hydrolase/oxidoreductase"/>
    <property type="match status" value="1"/>
</dbReference>
<dbReference type="SMART" id="SM00849">
    <property type="entry name" value="Lactamase_B"/>
    <property type="match status" value="1"/>
</dbReference>
<dbReference type="EMBL" id="JBHSMA010000013">
    <property type="protein sequence ID" value="MFC5412483.1"/>
    <property type="molecule type" value="Genomic_DNA"/>
</dbReference>
<dbReference type="InterPro" id="IPR036866">
    <property type="entry name" value="RibonucZ/Hydroxyglut_hydro"/>
</dbReference>
<dbReference type="InterPro" id="IPR050855">
    <property type="entry name" value="NDM-1-like"/>
</dbReference>
<dbReference type="RefSeq" id="WP_379850035.1">
    <property type="nucleotide sequence ID" value="NZ_JBHSMA010000013.1"/>
</dbReference>
<dbReference type="Pfam" id="PF00753">
    <property type="entry name" value="Lactamase_B"/>
    <property type="match status" value="1"/>
</dbReference>
<dbReference type="InterPro" id="IPR001279">
    <property type="entry name" value="Metallo-B-lactamas"/>
</dbReference>
<name>A0ABW0IG60_9BACT</name>
<keyword evidence="3" id="KW-1185">Reference proteome</keyword>
<organism evidence="2 3">
    <name type="scientific">Larkinella bovis</name>
    <dbReference type="NCBI Taxonomy" id="683041"/>
    <lineage>
        <taxon>Bacteria</taxon>
        <taxon>Pseudomonadati</taxon>
        <taxon>Bacteroidota</taxon>
        <taxon>Cytophagia</taxon>
        <taxon>Cytophagales</taxon>
        <taxon>Spirosomataceae</taxon>
        <taxon>Larkinella</taxon>
    </lineage>
</organism>
<accession>A0ABW0IG60</accession>
<evidence type="ECO:0000259" key="1">
    <source>
        <dbReference type="SMART" id="SM00849"/>
    </source>
</evidence>
<protein>
    <submittedName>
        <fullName evidence="2">MBL fold metallo-hydrolase</fullName>
    </submittedName>
</protein>
<dbReference type="Gene3D" id="3.60.15.10">
    <property type="entry name" value="Ribonuclease Z/Hydroxyacylglutathione hydrolase-like"/>
    <property type="match status" value="1"/>
</dbReference>
<proteinExistence type="predicted"/>
<dbReference type="CDD" id="cd07739">
    <property type="entry name" value="metallo-hydrolase-like_MBL-fold"/>
    <property type="match status" value="1"/>
</dbReference>
<evidence type="ECO:0000313" key="3">
    <source>
        <dbReference type="Proteomes" id="UP001596106"/>
    </source>
</evidence>
<sequence length="285" mass="31960">MNTTLQWDTLFAKRPGLNRDLPAGHENLMWVSNTATLIYGDQDAVLVDTFLTVEHNQMLVNWIAAHNRNLKAVYITHGHGDHFFGLDIIRERYPDVQFLATPKVVSAIAHHIAAAHTSQFWQKLYPGQISENLLTPEPMSEPVLYLEGNALRAIDAGPTDTADTTCLWVPSIGLLVGGDVIYNGVHPYLAETTKQTRNEWRHTLQQLASLQPAVVIAGHKNPTLPDDPRCVNQTLEYLETIETLSRETASAEALFDQMMLRYPDYVNPGSLWRAVHTIKSETADQ</sequence>
<reference evidence="3" key="1">
    <citation type="journal article" date="2019" name="Int. J. Syst. Evol. Microbiol.">
        <title>The Global Catalogue of Microorganisms (GCM) 10K type strain sequencing project: providing services to taxonomists for standard genome sequencing and annotation.</title>
        <authorList>
            <consortium name="The Broad Institute Genomics Platform"/>
            <consortium name="The Broad Institute Genome Sequencing Center for Infectious Disease"/>
            <person name="Wu L."/>
            <person name="Ma J."/>
        </authorList>
    </citation>
    <scope>NUCLEOTIDE SEQUENCE [LARGE SCALE GENOMIC DNA]</scope>
    <source>
        <strain evidence="3">CCUG 55250</strain>
    </source>
</reference>
<dbReference type="Proteomes" id="UP001596106">
    <property type="component" value="Unassembled WGS sequence"/>
</dbReference>
<evidence type="ECO:0000313" key="2">
    <source>
        <dbReference type="EMBL" id="MFC5412483.1"/>
    </source>
</evidence>
<dbReference type="PANTHER" id="PTHR42951:SF14">
    <property type="entry name" value="METALLO-BETA-LACTAMASE SUPERFAMILY PROTEIN"/>
    <property type="match status" value="1"/>
</dbReference>
<comment type="caution">
    <text evidence="2">The sequence shown here is derived from an EMBL/GenBank/DDBJ whole genome shotgun (WGS) entry which is preliminary data.</text>
</comment>
<dbReference type="PANTHER" id="PTHR42951">
    <property type="entry name" value="METALLO-BETA-LACTAMASE DOMAIN-CONTAINING"/>
    <property type="match status" value="1"/>
</dbReference>